<dbReference type="Gene3D" id="3.20.20.70">
    <property type="entry name" value="Aldolase class I"/>
    <property type="match status" value="1"/>
</dbReference>
<sequence>MAAGTTLGSPAVRTPAAWPDESLDLPALRGDGWSATPFRDVVLKVHQRCNLACDYCYVYTMADQSWRGRPAVIEPATWRAAAGRMVEHAVAHELPSMRLVLHGGEPLLAGLDRLSSLVGDFRAAFDGVCRLDLRIQTNGVLLDAAALRGLRRLGVSVGVSLDGTPEGNDRHRRYADGRGSFAAVDRALRLLGAAEHRSAFAGVLCTVDPATDPVACYEALLGYQPPMIDFLLPHANWSEPPVRSAGADSTPHGDWLVAVFDRWYDAPRQETGVRLFEDVMALVLGGTGRSEQVGLSPVAVVVVETDGAIELVDSLKSTYPGACATGLTVLADTLDSALAHPGVVARQIGRRALCDTCQTCPVHRICGGGHYAHRFRAGTGFRNPTVYCADMLRLIRHVIRRVARDLDARLRNAT</sequence>
<dbReference type="SUPFAM" id="SSF102114">
    <property type="entry name" value="Radical SAM enzymes"/>
    <property type="match status" value="1"/>
</dbReference>
<dbReference type="PANTHER" id="PTHR43273:SF8">
    <property type="entry name" value="RADICAL SAM DOMAIN PROTEIN"/>
    <property type="match status" value="1"/>
</dbReference>
<dbReference type="RefSeq" id="WP_232075605.1">
    <property type="nucleotide sequence ID" value="NZ_AP022871.1"/>
</dbReference>
<dbReference type="InterPro" id="IPR058240">
    <property type="entry name" value="rSAM_sf"/>
</dbReference>
<evidence type="ECO:0000313" key="7">
    <source>
        <dbReference type="Proteomes" id="UP000503011"/>
    </source>
</evidence>
<dbReference type="GO" id="GO:0046872">
    <property type="term" value="F:metal ion binding"/>
    <property type="evidence" value="ECO:0007669"/>
    <property type="project" value="UniProtKB-KW"/>
</dbReference>
<dbReference type="InterPro" id="IPR007197">
    <property type="entry name" value="rSAM"/>
</dbReference>
<dbReference type="NCBIfam" id="TIGR04269">
    <property type="entry name" value="SAM_SPASM_FxsB"/>
    <property type="match status" value="1"/>
</dbReference>
<keyword evidence="1" id="KW-0949">S-adenosyl-L-methionine</keyword>
<accession>A0A6F8YXP5</accession>
<evidence type="ECO:0000259" key="5">
    <source>
        <dbReference type="PROSITE" id="PS51918"/>
    </source>
</evidence>
<dbReference type="InterPro" id="IPR026335">
    <property type="entry name" value="rSAM_SPASM_FxsB"/>
</dbReference>
<dbReference type="Proteomes" id="UP000503011">
    <property type="component" value="Chromosome"/>
</dbReference>
<evidence type="ECO:0000256" key="1">
    <source>
        <dbReference type="ARBA" id="ARBA00022691"/>
    </source>
</evidence>
<keyword evidence="2" id="KW-0479">Metal-binding</keyword>
<keyword evidence="4" id="KW-0411">Iron-sulfur</keyword>
<dbReference type="InterPro" id="IPR013785">
    <property type="entry name" value="Aldolase_TIM"/>
</dbReference>
<reference evidence="6 7" key="2">
    <citation type="submission" date="2020-03" db="EMBL/GenBank/DDBJ databases">
        <authorList>
            <person name="Ichikawa N."/>
            <person name="Kimura A."/>
            <person name="Kitahashi Y."/>
            <person name="Uohara A."/>
        </authorList>
    </citation>
    <scope>NUCLEOTIDE SEQUENCE [LARGE SCALE GENOMIC DNA]</scope>
    <source>
        <strain evidence="6 7">NBRC 105367</strain>
    </source>
</reference>
<evidence type="ECO:0000256" key="2">
    <source>
        <dbReference type="ARBA" id="ARBA00022723"/>
    </source>
</evidence>
<dbReference type="SFLD" id="SFLDS00029">
    <property type="entry name" value="Radical_SAM"/>
    <property type="match status" value="1"/>
</dbReference>
<reference evidence="6 7" key="1">
    <citation type="submission" date="2020-03" db="EMBL/GenBank/DDBJ databases">
        <title>Whole genome shotgun sequence of Phytohabitans suffuscus NBRC 105367.</title>
        <authorList>
            <person name="Komaki H."/>
            <person name="Tamura T."/>
        </authorList>
    </citation>
    <scope>NUCLEOTIDE SEQUENCE [LARGE SCALE GENOMIC DNA]</scope>
    <source>
        <strain evidence="6 7">NBRC 105367</strain>
    </source>
</reference>
<dbReference type="PANTHER" id="PTHR43273">
    <property type="entry name" value="ANAEROBIC SULFATASE-MATURATING ENZYME HOMOLOG ASLB-RELATED"/>
    <property type="match status" value="1"/>
</dbReference>
<dbReference type="SFLD" id="SFLDG01072">
    <property type="entry name" value="dehydrogenase_like"/>
    <property type="match status" value="1"/>
</dbReference>
<dbReference type="InterPro" id="IPR023867">
    <property type="entry name" value="Sulphatase_maturase_rSAM"/>
</dbReference>
<dbReference type="SFLD" id="SFLDG01067">
    <property type="entry name" value="SPASM/twitch_domain_containing"/>
    <property type="match status" value="1"/>
</dbReference>
<keyword evidence="7" id="KW-1185">Reference proteome</keyword>
<keyword evidence="3" id="KW-0408">Iron</keyword>
<dbReference type="SFLD" id="SFLDG01386">
    <property type="entry name" value="main_SPASM_domain-containing"/>
    <property type="match status" value="1"/>
</dbReference>
<dbReference type="EMBL" id="AP022871">
    <property type="protein sequence ID" value="BCB90917.1"/>
    <property type="molecule type" value="Genomic_DNA"/>
</dbReference>
<dbReference type="PROSITE" id="PS51918">
    <property type="entry name" value="RADICAL_SAM"/>
    <property type="match status" value="1"/>
</dbReference>
<evidence type="ECO:0000256" key="4">
    <source>
        <dbReference type="ARBA" id="ARBA00023014"/>
    </source>
</evidence>
<gene>
    <name evidence="6" type="ORF">Psuf_082300</name>
</gene>
<dbReference type="GO" id="GO:0051536">
    <property type="term" value="F:iron-sulfur cluster binding"/>
    <property type="evidence" value="ECO:0007669"/>
    <property type="project" value="UniProtKB-KW"/>
</dbReference>
<evidence type="ECO:0000313" key="6">
    <source>
        <dbReference type="EMBL" id="BCB90917.1"/>
    </source>
</evidence>
<dbReference type="Pfam" id="PF04055">
    <property type="entry name" value="Radical_SAM"/>
    <property type="match status" value="1"/>
</dbReference>
<dbReference type="AlphaFoldDB" id="A0A6F8YXP5"/>
<name>A0A6F8YXP5_9ACTN</name>
<dbReference type="KEGG" id="psuu:Psuf_082300"/>
<dbReference type="CDD" id="cd01335">
    <property type="entry name" value="Radical_SAM"/>
    <property type="match status" value="1"/>
</dbReference>
<evidence type="ECO:0000256" key="3">
    <source>
        <dbReference type="ARBA" id="ARBA00023004"/>
    </source>
</evidence>
<dbReference type="GO" id="GO:0016491">
    <property type="term" value="F:oxidoreductase activity"/>
    <property type="evidence" value="ECO:0007669"/>
    <property type="project" value="InterPro"/>
</dbReference>
<feature type="domain" description="Radical SAM core" evidence="5">
    <location>
        <begin position="35"/>
        <end position="251"/>
    </location>
</feature>
<protein>
    <recommendedName>
        <fullName evidence="5">Radical SAM core domain-containing protein</fullName>
    </recommendedName>
</protein>
<organism evidence="6 7">
    <name type="scientific">Phytohabitans suffuscus</name>
    <dbReference type="NCBI Taxonomy" id="624315"/>
    <lineage>
        <taxon>Bacteria</taxon>
        <taxon>Bacillati</taxon>
        <taxon>Actinomycetota</taxon>
        <taxon>Actinomycetes</taxon>
        <taxon>Micromonosporales</taxon>
        <taxon>Micromonosporaceae</taxon>
    </lineage>
</organism>
<proteinExistence type="predicted"/>